<dbReference type="Proteomes" id="UP000095591">
    <property type="component" value="Unassembled WGS sequence"/>
</dbReference>
<evidence type="ECO:0000313" key="2">
    <source>
        <dbReference type="Proteomes" id="UP000095591"/>
    </source>
</evidence>
<proteinExistence type="predicted"/>
<evidence type="ECO:0000313" key="1">
    <source>
        <dbReference type="EMBL" id="CUN09958.1"/>
    </source>
</evidence>
<evidence type="ECO:0008006" key="3">
    <source>
        <dbReference type="Google" id="ProtNLM"/>
    </source>
</evidence>
<dbReference type="PROSITE" id="PS51257">
    <property type="entry name" value="PROKAR_LIPOPROTEIN"/>
    <property type="match status" value="1"/>
</dbReference>
<dbReference type="AlphaFoldDB" id="A0A173U8X9"/>
<dbReference type="EMBL" id="CYXP01000004">
    <property type="protein sequence ID" value="CUN09958.1"/>
    <property type="molecule type" value="Genomic_DNA"/>
</dbReference>
<reference evidence="1 2" key="1">
    <citation type="submission" date="2015-09" db="EMBL/GenBank/DDBJ databases">
        <authorList>
            <consortium name="Pathogen Informatics"/>
        </authorList>
    </citation>
    <scope>NUCLEOTIDE SEQUENCE [LARGE SCALE GENOMIC DNA]</scope>
    <source>
        <strain evidence="1 2">2789STDY5608872</strain>
    </source>
</reference>
<accession>A0A173U8X9</accession>
<gene>
    <name evidence="1" type="ORF">ERS852429_01921</name>
</gene>
<name>A0A173U8X9_PARDI</name>
<dbReference type="RefSeq" id="WP_044544538.1">
    <property type="nucleotide sequence ID" value="NZ_CDRH01000011.1"/>
</dbReference>
<organism evidence="1 2">
    <name type="scientific">Parabacteroides distasonis</name>
    <dbReference type="NCBI Taxonomy" id="823"/>
    <lineage>
        <taxon>Bacteria</taxon>
        <taxon>Pseudomonadati</taxon>
        <taxon>Bacteroidota</taxon>
        <taxon>Bacteroidia</taxon>
        <taxon>Bacteroidales</taxon>
        <taxon>Tannerellaceae</taxon>
        <taxon>Parabacteroides</taxon>
    </lineage>
</organism>
<sequence length="284" mass="33041">MRIVFMFLTFVVLLGACKGSQPADTTDVLVSVKGRTLNRSEVNKLIPRGISSADSLLLAENFTKKWVKDVLVYDVALRNLGDEKEEVDKLVEEYRRSLVRYRYQERLVEEKLKTDIRESDKLNYYEENQKKFILDKGLIKGLFLKIPVDAPGLTDVKKWYKSTDVASLEKIEKYSVQNATIYEYFYDKWVDFDEVMDNIPIHVSNPNAFLKANKYVEVADSSYCYLLNIKEYLPSGSVEPYDYASPHVTEMLVNQRKVEFLKKFEDELYNDAIRSGDVEFHSEP</sequence>
<protein>
    <recommendedName>
        <fullName evidence="3">Peptidyl-prolyl cis-trans isomerase</fullName>
    </recommendedName>
</protein>